<organism evidence="1 2">
    <name type="scientific">Kwoniella mangroviensis CBS 10435</name>
    <dbReference type="NCBI Taxonomy" id="1331196"/>
    <lineage>
        <taxon>Eukaryota</taxon>
        <taxon>Fungi</taxon>
        <taxon>Dikarya</taxon>
        <taxon>Basidiomycota</taxon>
        <taxon>Agaricomycotina</taxon>
        <taxon>Tremellomycetes</taxon>
        <taxon>Tremellales</taxon>
        <taxon>Cryptococcaceae</taxon>
        <taxon>Kwoniella</taxon>
    </lineage>
</organism>
<dbReference type="EMBL" id="KI669459">
    <property type="protein sequence ID" value="OCF60472.1"/>
    <property type="molecule type" value="Genomic_DNA"/>
</dbReference>
<gene>
    <name evidence="1" type="ORF">L486_00105</name>
</gene>
<accession>A0A1B9IY95</accession>
<keyword evidence="2" id="KW-1185">Reference proteome</keyword>
<evidence type="ECO:0000313" key="2">
    <source>
        <dbReference type="Proteomes" id="UP000092583"/>
    </source>
</evidence>
<proteinExistence type="predicted"/>
<sequence>MTSINNSSLTGIDKSYSTADTASGIITGRPSVTFDVSEDDGSTTQVRYKQTNAGGYSYFIKNGLGSSSHAPVSIDRLYRGNKIEYSIYRSIMGDKAKPPPEEATFTYTSMKKDGTVEERKVRLTTDESDGRMTYGISESAGSEGWSIGEQSLEDIQSGKFGENFTAAFNGYMKSRGGG</sequence>
<reference evidence="1 2" key="1">
    <citation type="submission" date="2013-07" db="EMBL/GenBank/DDBJ databases">
        <title>The Genome Sequence of Kwoniella mangroviensis CBS10435.</title>
        <authorList>
            <consortium name="The Broad Institute Genome Sequencing Platform"/>
            <person name="Cuomo C."/>
            <person name="Litvintseva A."/>
            <person name="Chen Y."/>
            <person name="Heitman J."/>
            <person name="Sun S."/>
            <person name="Springer D."/>
            <person name="Dromer F."/>
            <person name="Young S.K."/>
            <person name="Zeng Q."/>
            <person name="Gargeya S."/>
            <person name="Fitzgerald M."/>
            <person name="Abouelleil A."/>
            <person name="Alvarado L."/>
            <person name="Berlin A.M."/>
            <person name="Chapman S.B."/>
            <person name="Dewar J."/>
            <person name="Goldberg J."/>
            <person name="Griggs A."/>
            <person name="Gujja S."/>
            <person name="Hansen M."/>
            <person name="Howarth C."/>
            <person name="Imamovic A."/>
            <person name="Larimer J."/>
            <person name="McCowan C."/>
            <person name="Murphy C."/>
            <person name="Pearson M."/>
            <person name="Priest M."/>
            <person name="Roberts A."/>
            <person name="Saif S."/>
            <person name="Shea T."/>
            <person name="Sykes S."/>
            <person name="Wortman J."/>
            <person name="Nusbaum C."/>
            <person name="Birren B."/>
        </authorList>
    </citation>
    <scope>NUCLEOTIDE SEQUENCE [LARGE SCALE GENOMIC DNA]</scope>
    <source>
        <strain evidence="1 2">CBS 10435</strain>
    </source>
</reference>
<evidence type="ECO:0000313" key="1">
    <source>
        <dbReference type="EMBL" id="OCF60472.1"/>
    </source>
</evidence>
<dbReference type="AlphaFoldDB" id="A0A1B9IY95"/>
<name>A0A1B9IY95_9TREE</name>
<protein>
    <submittedName>
        <fullName evidence="1">Uncharacterized protein</fullName>
    </submittedName>
</protein>
<reference evidence="2" key="2">
    <citation type="submission" date="2013-12" db="EMBL/GenBank/DDBJ databases">
        <title>Evolution of pathogenesis and genome organization in the Tremellales.</title>
        <authorList>
            <person name="Cuomo C."/>
            <person name="Litvintseva A."/>
            <person name="Heitman J."/>
            <person name="Chen Y."/>
            <person name="Sun S."/>
            <person name="Springer D."/>
            <person name="Dromer F."/>
            <person name="Young S."/>
            <person name="Zeng Q."/>
            <person name="Chapman S."/>
            <person name="Gujja S."/>
            <person name="Saif S."/>
            <person name="Birren B."/>
        </authorList>
    </citation>
    <scope>NUCLEOTIDE SEQUENCE [LARGE SCALE GENOMIC DNA]</scope>
    <source>
        <strain evidence="2">CBS 10435</strain>
    </source>
</reference>
<dbReference type="Proteomes" id="UP000092583">
    <property type="component" value="Unassembled WGS sequence"/>
</dbReference>
<dbReference type="OrthoDB" id="10530089at2759"/>